<dbReference type="InterPro" id="IPR001647">
    <property type="entry name" value="HTH_TetR"/>
</dbReference>
<dbReference type="SUPFAM" id="SSF46689">
    <property type="entry name" value="Homeodomain-like"/>
    <property type="match status" value="1"/>
</dbReference>
<dbReference type="InterPro" id="IPR009057">
    <property type="entry name" value="Homeodomain-like_sf"/>
</dbReference>
<feature type="DNA-binding region" description="H-T-H motif" evidence="2">
    <location>
        <begin position="43"/>
        <end position="62"/>
    </location>
</feature>
<dbReference type="EMBL" id="JOJP01000001">
    <property type="protein sequence ID" value="KEI71640.1"/>
    <property type="molecule type" value="Genomic_DNA"/>
</dbReference>
<feature type="domain" description="HTH tetR-type" evidence="4">
    <location>
        <begin position="21"/>
        <end position="80"/>
    </location>
</feature>
<dbReference type="RefSeq" id="WP_020583332.1">
    <property type="nucleotide sequence ID" value="NZ_JOJP01000001.1"/>
</dbReference>
<reference evidence="5 6" key="1">
    <citation type="submission" date="2014-06" db="EMBL/GenBank/DDBJ databases">
        <title>Whole Genome Sequences of Three Symbiotic Endozoicomonas Bacteria.</title>
        <authorList>
            <person name="Neave M.J."/>
            <person name="Apprill A."/>
            <person name="Voolstra C.R."/>
        </authorList>
    </citation>
    <scope>NUCLEOTIDE SEQUENCE [LARGE SCALE GENOMIC DNA]</scope>
    <source>
        <strain evidence="5 6">DSM 22380</strain>
    </source>
</reference>
<dbReference type="SUPFAM" id="SSF48498">
    <property type="entry name" value="Tetracyclin repressor-like, C-terminal domain"/>
    <property type="match status" value="1"/>
</dbReference>
<dbReference type="InterPro" id="IPR036271">
    <property type="entry name" value="Tet_transcr_reg_TetR-rel_C_sf"/>
</dbReference>
<evidence type="ECO:0000313" key="6">
    <source>
        <dbReference type="Proteomes" id="UP000027997"/>
    </source>
</evidence>
<organism evidence="5 6">
    <name type="scientific">Endozoicomonas elysicola</name>
    <dbReference type="NCBI Taxonomy" id="305900"/>
    <lineage>
        <taxon>Bacteria</taxon>
        <taxon>Pseudomonadati</taxon>
        <taxon>Pseudomonadota</taxon>
        <taxon>Gammaproteobacteria</taxon>
        <taxon>Oceanospirillales</taxon>
        <taxon>Endozoicomonadaceae</taxon>
        <taxon>Endozoicomonas</taxon>
    </lineage>
</organism>
<dbReference type="Pfam" id="PF00440">
    <property type="entry name" value="TetR_N"/>
    <property type="match status" value="1"/>
</dbReference>
<evidence type="ECO:0000256" key="2">
    <source>
        <dbReference type="PROSITE-ProRule" id="PRU00335"/>
    </source>
</evidence>
<dbReference type="GO" id="GO:0003677">
    <property type="term" value="F:DNA binding"/>
    <property type="evidence" value="ECO:0007669"/>
    <property type="project" value="UniProtKB-UniRule"/>
</dbReference>
<dbReference type="AlphaFoldDB" id="A0A081KBW4"/>
<feature type="region of interest" description="Disordered" evidence="3">
    <location>
        <begin position="1"/>
        <end position="21"/>
    </location>
</feature>
<evidence type="ECO:0000256" key="3">
    <source>
        <dbReference type="SAM" id="MobiDB-lite"/>
    </source>
</evidence>
<dbReference type="Gene3D" id="1.10.357.10">
    <property type="entry name" value="Tetracycline Repressor, domain 2"/>
    <property type="match status" value="1"/>
</dbReference>
<sequence length="196" mass="22041">MSVKTKKPVKKRGRPVETKGQMSTEKIVLMAKELLKEDGKIPSIRKLASALNVDAMAIYHYFDNKNALLKAVTVSLIDAIYDPVVSTDWRKELRALCLSYLQLLCDHPGLLDTLLGMSSVGPAGVFIERFERALLPLELVAEHQKVALELLVDYLHGYALALNCQPEATLTIEQLDGPLNFYMDALMLKKHHKKRQ</sequence>
<gene>
    <name evidence="5" type="ORF">GV64_13635</name>
</gene>
<dbReference type="PRINTS" id="PR00455">
    <property type="entry name" value="HTHTETR"/>
</dbReference>
<evidence type="ECO:0000313" key="5">
    <source>
        <dbReference type="EMBL" id="KEI71640.1"/>
    </source>
</evidence>
<keyword evidence="1 2" id="KW-0238">DNA-binding</keyword>
<proteinExistence type="predicted"/>
<name>A0A081KBW4_9GAMM</name>
<dbReference type="STRING" id="305900.GV64_13635"/>
<evidence type="ECO:0000256" key="1">
    <source>
        <dbReference type="ARBA" id="ARBA00023125"/>
    </source>
</evidence>
<dbReference type="PROSITE" id="PS50977">
    <property type="entry name" value="HTH_TETR_2"/>
    <property type="match status" value="1"/>
</dbReference>
<accession>A0A081KBW4</accession>
<comment type="caution">
    <text evidence="5">The sequence shown here is derived from an EMBL/GenBank/DDBJ whole genome shotgun (WGS) entry which is preliminary data.</text>
</comment>
<keyword evidence="6" id="KW-1185">Reference proteome</keyword>
<feature type="compositionally biased region" description="Basic residues" evidence="3">
    <location>
        <begin position="1"/>
        <end position="13"/>
    </location>
</feature>
<dbReference type="eggNOG" id="COG1309">
    <property type="taxonomic scope" value="Bacteria"/>
</dbReference>
<dbReference type="Proteomes" id="UP000027997">
    <property type="component" value="Unassembled WGS sequence"/>
</dbReference>
<evidence type="ECO:0000259" key="4">
    <source>
        <dbReference type="PROSITE" id="PS50977"/>
    </source>
</evidence>
<protein>
    <submittedName>
        <fullName evidence="5">Transcriptional regulator</fullName>
    </submittedName>
</protein>